<organism evidence="1 2">
    <name type="scientific">Podospora fimiseda</name>
    <dbReference type="NCBI Taxonomy" id="252190"/>
    <lineage>
        <taxon>Eukaryota</taxon>
        <taxon>Fungi</taxon>
        <taxon>Dikarya</taxon>
        <taxon>Ascomycota</taxon>
        <taxon>Pezizomycotina</taxon>
        <taxon>Sordariomycetes</taxon>
        <taxon>Sordariomycetidae</taxon>
        <taxon>Sordariales</taxon>
        <taxon>Podosporaceae</taxon>
        <taxon>Podospora</taxon>
    </lineage>
</organism>
<reference evidence="1" key="2">
    <citation type="submission" date="2023-05" db="EMBL/GenBank/DDBJ databases">
        <authorList>
            <consortium name="Lawrence Berkeley National Laboratory"/>
            <person name="Steindorff A."/>
            <person name="Hensen N."/>
            <person name="Bonometti L."/>
            <person name="Westerberg I."/>
            <person name="Brannstrom I.O."/>
            <person name="Guillou S."/>
            <person name="Cros-Aarteil S."/>
            <person name="Calhoun S."/>
            <person name="Haridas S."/>
            <person name="Kuo A."/>
            <person name="Mondo S."/>
            <person name="Pangilinan J."/>
            <person name="Riley R."/>
            <person name="Labutti K."/>
            <person name="Andreopoulos B."/>
            <person name="Lipzen A."/>
            <person name="Chen C."/>
            <person name="Yanf M."/>
            <person name="Daum C."/>
            <person name="Ng V."/>
            <person name="Clum A."/>
            <person name="Ohm R."/>
            <person name="Martin F."/>
            <person name="Silar P."/>
            <person name="Natvig D."/>
            <person name="Lalanne C."/>
            <person name="Gautier V."/>
            <person name="Ament-Velasquez S.L."/>
            <person name="Kruys A."/>
            <person name="Hutchinson M.I."/>
            <person name="Powell A.J."/>
            <person name="Barry K."/>
            <person name="Miller A.N."/>
            <person name="Grigoriev I.V."/>
            <person name="Debuchy R."/>
            <person name="Gladieux P."/>
            <person name="Thoren M.H."/>
            <person name="Johannesson H."/>
        </authorList>
    </citation>
    <scope>NUCLEOTIDE SEQUENCE</scope>
    <source>
        <strain evidence="1">CBS 990.96</strain>
    </source>
</reference>
<keyword evidence="2" id="KW-1185">Reference proteome</keyword>
<accession>A0AAN7BUK3</accession>
<dbReference type="EMBL" id="MU865310">
    <property type="protein sequence ID" value="KAK4229268.1"/>
    <property type="molecule type" value="Genomic_DNA"/>
</dbReference>
<comment type="caution">
    <text evidence="1">The sequence shown here is derived from an EMBL/GenBank/DDBJ whole genome shotgun (WGS) entry which is preliminary data.</text>
</comment>
<reference evidence="1" key="1">
    <citation type="journal article" date="2023" name="Mol. Phylogenet. Evol.">
        <title>Genome-scale phylogeny and comparative genomics of the fungal order Sordariales.</title>
        <authorList>
            <person name="Hensen N."/>
            <person name="Bonometti L."/>
            <person name="Westerberg I."/>
            <person name="Brannstrom I.O."/>
            <person name="Guillou S."/>
            <person name="Cros-Aarteil S."/>
            <person name="Calhoun S."/>
            <person name="Haridas S."/>
            <person name="Kuo A."/>
            <person name="Mondo S."/>
            <person name="Pangilinan J."/>
            <person name="Riley R."/>
            <person name="LaButti K."/>
            <person name="Andreopoulos B."/>
            <person name="Lipzen A."/>
            <person name="Chen C."/>
            <person name="Yan M."/>
            <person name="Daum C."/>
            <person name="Ng V."/>
            <person name="Clum A."/>
            <person name="Steindorff A."/>
            <person name="Ohm R.A."/>
            <person name="Martin F."/>
            <person name="Silar P."/>
            <person name="Natvig D.O."/>
            <person name="Lalanne C."/>
            <person name="Gautier V."/>
            <person name="Ament-Velasquez S.L."/>
            <person name="Kruys A."/>
            <person name="Hutchinson M.I."/>
            <person name="Powell A.J."/>
            <person name="Barry K."/>
            <person name="Miller A.N."/>
            <person name="Grigoriev I.V."/>
            <person name="Debuchy R."/>
            <person name="Gladieux P."/>
            <person name="Hiltunen Thoren M."/>
            <person name="Johannesson H."/>
        </authorList>
    </citation>
    <scope>NUCLEOTIDE SEQUENCE</scope>
    <source>
        <strain evidence="1">CBS 990.96</strain>
    </source>
</reference>
<sequence>MASPPRRFSLIAIPPWGLHLAQQTNQQEKKAGKKSFFHILRNDHRDALIQSALIDLHVGDSECFVRLRKRDAQAIVVNAINMITKGLEEGQIKADEGIIDFLERAAEWSELGRNLYKEIW</sequence>
<evidence type="ECO:0000313" key="1">
    <source>
        <dbReference type="EMBL" id="KAK4229268.1"/>
    </source>
</evidence>
<protein>
    <submittedName>
        <fullName evidence="1">Uncharacterized protein</fullName>
    </submittedName>
</protein>
<dbReference type="Proteomes" id="UP001301958">
    <property type="component" value="Unassembled WGS sequence"/>
</dbReference>
<evidence type="ECO:0000313" key="2">
    <source>
        <dbReference type="Proteomes" id="UP001301958"/>
    </source>
</evidence>
<gene>
    <name evidence="1" type="ORF">QBC38DRAFT_497797</name>
</gene>
<name>A0AAN7BUK3_9PEZI</name>
<dbReference type="AlphaFoldDB" id="A0AAN7BUK3"/>
<proteinExistence type="predicted"/>